<evidence type="ECO:0000256" key="1">
    <source>
        <dbReference type="ARBA" id="ARBA00001962"/>
    </source>
</evidence>
<reference evidence="3 4" key="1">
    <citation type="journal article" date="2018" name="Mol. Biol. Evol.">
        <title>Broad Genomic Sampling Reveals a Smut Pathogenic Ancestry of the Fungal Clade Ustilaginomycotina.</title>
        <authorList>
            <person name="Kijpornyongpan T."/>
            <person name="Mondo S.J."/>
            <person name="Barry K."/>
            <person name="Sandor L."/>
            <person name="Lee J."/>
            <person name="Lipzen A."/>
            <person name="Pangilinan J."/>
            <person name="LaButti K."/>
            <person name="Hainaut M."/>
            <person name="Henrissat B."/>
            <person name="Grigoriev I.V."/>
            <person name="Spatafora J.W."/>
            <person name="Aime M.C."/>
        </authorList>
    </citation>
    <scope>NUCLEOTIDE SEQUENCE [LARGE SCALE GENOMIC DNA]</scope>
    <source>
        <strain evidence="3 4">MCA 3882</strain>
    </source>
</reference>
<sequence length="287" mass="32113">MATQMDTPYVLSPEQLAAYEEQGFLLLHDFIVPQDLKTVQGWAKEVHALPNEKGKWMHYEEVKKDGSRTLCRTENFVNFHDGFEAMLKGKRARELLQQISKEEMLLFKEKINYKNPGAGGFDAHTDAPAYQHAGTLKHLTINVAVDAANEENGCLQVVIGSHKQQIPIDSNNCIEKSWEDSQTWTSVPLQPGDILIFGSFLAHRSGPNNSAFPRAAIYATYNAASDGGDRHDAYYVDRRQHWPPTSEREEGKDYSLGALRYGFGSPMDGAQKHSRMIMGATLQAGKV</sequence>
<dbReference type="STRING" id="1280837.A0A316V3H9"/>
<comment type="cofactor">
    <cofactor evidence="1">
        <name>Fe cation</name>
        <dbReference type="ChEBI" id="CHEBI:24875"/>
    </cofactor>
</comment>
<evidence type="ECO:0000313" key="3">
    <source>
        <dbReference type="EMBL" id="PWN31548.1"/>
    </source>
</evidence>
<comment type="similarity">
    <text evidence="2">Belongs to the PhyH family.</text>
</comment>
<dbReference type="RefSeq" id="XP_025351850.1">
    <property type="nucleotide sequence ID" value="XM_025497454.1"/>
</dbReference>
<dbReference type="SUPFAM" id="SSF51197">
    <property type="entry name" value="Clavaminate synthase-like"/>
    <property type="match status" value="1"/>
</dbReference>
<dbReference type="PANTHER" id="PTHR20883">
    <property type="entry name" value="PHYTANOYL-COA DIOXYGENASE DOMAIN CONTAINING 1"/>
    <property type="match status" value="1"/>
</dbReference>
<dbReference type="EMBL" id="KZ819607">
    <property type="protein sequence ID" value="PWN31548.1"/>
    <property type="molecule type" value="Genomic_DNA"/>
</dbReference>
<protein>
    <submittedName>
        <fullName evidence="3">PhyH-domain-containing protein</fullName>
    </submittedName>
</protein>
<gene>
    <name evidence="3" type="ORF">FA14DRAFT_150871</name>
</gene>
<dbReference type="InParanoid" id="A0A316V3H9"/>
<evidence type="ECO:0000313" key="4">
    <source>
        <dbReference type="Proteomes" id="UP000245771"/>
    </source>
</evidence>
<dbReference type="GO" id="GO:0016491">
    <property type="term" value="F:oxidoreductase activity"/>
    <property type="evidence" value="ECO:0007669"/>
    <property type="project" value="UniProtKB-ARBA"/>
</dbReference>
<evidence type="ECO:0000256" key="2">
    <source>
        <dbReference type="ARBA" id="ARBA00005830"/>
    </source>
</evidence>
<dbReference type="PANTHER" id="PTHR20883:SF48">
    <property type="entry name" value="ECTOINE DIOXYGENASE"/>
    <property type="match status" value="1"/>
</dbReference>
<accession>A0A316V3H9</accession>
<dbReference type="AlphaFoldDB" id="A0A316V3H9"/>
<dbReference type="Pfam" id="PF05721">
    <property type="entry name" value="PhyH"/>
    <property type="match status" value="1"/>
</dbReference>
<dbReference type="Proteomes" id="UP000245771">
    <property type="component" value="Unassembled WGS sequence"/>
</dbReference>
<dbReference type="InterPro" id="IPR008775">
    <property type="entry name" value="Phytyl_CoA_dOase-like"/>
</dbReference>
<name>A0A316V3H9_9BASI</name>
<dbReference type="OrthoDB" id="445007at2759"/>
<keyword evidence="4" id="KW-1185">Reference proteome</keyword>
<organism evidence="3 4">
    <name type="scientific">Meira miltonrushii</name>
    <dbReference type="NCBI Taxonomy" id="1280837"/>
    <lineage>
        <taxon>Eukaryota</taxon>
        <taxon>Fungi</taxon>
        <taxon>Dikarya</taxon>
        <taxon>Basidiomycota</taxon>
        <taxon>Ustilaginomycotina</taxon>
        <taxon>Exobasidiomycetes</taxon>
        <taxon>Exobasidiales</taxon>
        <taxon>Brachybasidiaceae</taxon>
        <taxon>Meira</taxon>
    </lineage>
</organism>
<dbReference type="GO" id="GO:0046872">
    <property type="term" value="F:metal ion binding"/>
    <property type="evidence" value="ECO:0007669"/>
    <property type="project" value="UniProtKB-ARBA"/>
</dbReference>
<dbReference type="Gene3D" id="2.60.120.620">
    <property type="entry name" value="q2cbj1_9rhob like domain"/>
    <property type="match status" value="1"/>
</dbReference>
<dbReference type="GeneID" id="37019235"/>
<proteinExistence type="inferred from homology"/>